<reference evidence="1 2" key="1">
    <citation type="submission" date="2014-11" db="EMBL/GenBank/DDBJ databases">
        <title>Complete genome sequence of vB_YenM_TG1, a broad host range bacteriophage which infects Yersinia enterocolitica.</title>
        <authorList>
            <person name="Leon-Velarde C.G."/>
            <person name="Kropinski A.M."/>
            <person name="Chen S."/>
            <person name="Griffiths M.W."/>
            <person name="Odumeru J.A."/>
        </authorList>
    </citation>
    <scope>NUCLEOTIDE SEQUENCE [LARGE SCALE GENOMIC DNA]</scope>
</reference>
<proteinExistence type="predicted"/>
<keyword evidence="2" id="KW-1185">Reference proteome</keyword>
<evidence type="ECO:0000313" key="2">
    <source>
        <dbReference type="Proteomes" id="UP000031805"/>
    </source>
</evidence>
<organism evidence="1 2">
    <name type="scientific">Yersinia phage vB_YenM_TG1</name>
    <dbReference type="NCBI Taxonomy" id="1589265"/>
    <lineage>
        <taxon>Viruses</taxon>
        <taxon>Duplodnaviria</taxon>
        <taxon>Heunggongvirae</taxon>
        <taxon>Uroviricota</taxon>
        <taxon>Caudoviricetes</taxon>
        <taxon>Pantevenvirales</taxon>
        <taxon>Straboviridae</taxon>
        <taxon>Tevenvirinae</taxon>
        <taxon>Tegunavirus</taxon>
        <taxon>Tegunavirus yenmtg1</taxon>
    </lineage>
</organism>
<dbReference type="KEGG" id="vg:26627528"/>
<protein>
    <submittedName>
        <fullName evidence="1">Uncharacterized protein</fullName>
    </submittedName>
</protein>
<dbReference type="EMBL" id="KP202158">
    <property type="protein sequence ID" value="AJD82014.1"/>
    <property type="molecule type" value="Genomic_DNA"/>
</dbReference>
<accession>A0A0B5A2P0</accession>
<name>A0A0B5A2P0_9CAUD</name>
<dbReference type="Proteomes" id="UP000031805">
    <property type="component" value="Segment"/>
</dbReference>
<evidence type="ECO:0000313" key="1">
    <source>
        <dbReference type="EMBL" id="AJD82014.1"/>
    </source>
</evidence>
<sequence>MEKIYRWKDEAAIEYFKEKFPAQANLWEEHVGFGNFEVTKEDLSGNILGICTDIGNFEANSSLFKMCWCLFLVKDIEKLFVDITYLYQHLVSVKEIDEKEPETASEYKYVVVGFLRNGTKYTGRIKNTLEKAEEEASNLSFSNPESVYFVSKLQTQYQYKLNKTEV</sequence>
<gene>
    <name evidence="1" type="ORF">YenMTG1_204</name>
</gene>
<dbReference type="GeneID" id="26627528"/>
<dbReference type="RefSeq" id="YP_009200465.1">
    <property type="nucleotide sequence ID" value="NC_028820.1"/>
</dbReference>